<evidence type="ECO:0000256" key="2">
    <source>
        <dbReference type="ARBA" id="ARBA00023015"/>
    </source>
</evidence>
<keyword evidence="2" id="KW-0805">Transcription regulation</keyword>
<feature type="compositionally biased region" description="Basic and acidic residues" evidence="7">
    <location>
        <begin position="48"/>
        <end position="58"/>
    </location>
</feature>
<feature type="domain" description="BZIP" evidence="8">
    <location>
        <begin position="54"/>
        <end position="97"/>
    </location>
</feature>
<name>A0A8K0UZI8_9AGAR</name>
<dbReference type="PANTHER" id="PTHR46542">
    <property type="entry name" value="X-BOX BINDING PROTEIN 1"/>
    <property type="match status" value="1"/>
</dbReference>
<proteinExistence type="predicted"/>
<evidence type="ECO:0000313" key="9">
    <source>
        <dbReference type="EMBL" id="KAH8107873.1"/>
    </source>
</evidence>
<feature type="region of interest" description="Disordered" evidence="7">
    <location>
        <begin position="155"/>
        <end position="209"/>
    </location>
</feature>
<comment type="caution">
    <text evidence="9">The sequence shown here is derived from an EMBL/GenBank/DDBJ whole genome shotgun (WGS) entry which is preliminary data.</text>
</comment>
<dbReference type="SUPFAM" id="SSF57959">
    <property type="entry name" value="Leucine zipper domain"/>
    <property type="match status" value="1"/>
</dbReference>
<dbReference type="PROSITE" id="PS50217">
    <property type="entry name" value="BZIP"/>
    <property type="match status" value="1"/>
</dbReference>
<evidence type="ECO:0000256" key="7">
    <source>
        <dbReference type="SAM" id="MobiDB-lite"/>
    </source>
</evidence>
<dbReference type="PROSITE" id="PS00036">
    <property type="entry name" value="BZIP_BASIC"/>
    <property type="match status" value="1"/>
</dbReference>
<feature type="compositionally biased region" description="Pro residues" evidence="7">
    <location>
        <begin position="187"/>
        <end position="198"/>
    </location>
</feature>
<evidence type="ECO:0000256" key="1">
    <source>
        <dbReference type="ARBA" id="ARBA00022843"/>
    </source>
</evidence>
<reference evidence="9" key="1">
    <citation type="journal article" date="2021" name="New Phytol.">
        <title>Evolutionary innovations through gain and loss of genes in the ectomycorrhizal Boletales.</title>
        <authorList>
            <person name="Wu G."/>
            <person name="Miyauchi S."/>
            <person name="Morin E."/>
            <person name="Kuo A."/>
            <person name="Drula E."/>
            <person name="Varga T."/>
            <person name="Kohler A."/>
            <person name="Feng B."/>
            <person name="Cao Y."/>
            <person name="Lipzen A."/>
            <person name="Daum C."/>
            <person name="Hundley H."/>
            <person name="Pangilinan J."/>
            <person name="Johnson J."/>
            <person name="Barry K."/>
            <person name="LaButti K."/>
            <person name="Ng V."/>
            <person name="Ahrendt S."/>
            <person name="Min B."/>
            <person name="Choi I.G."/>
            <person name="Park H."/>
            <person name="Plett J.M."/>
            <person name="Magnuson J."/>
            <person name="Spatafora J.W."/>
            <person name="Nagy L.G."/>
            <person name="Henrissat B."/>
            <person name="Grigoriev I.V."/>
            <person name="Yang Z.L."/>
            <person name="Xu J."/>
            <person name="Martin F.M."/>
        </authorList>
    </citation>
    <scope>NUCLEOTIDE SEQUENCE</scope>
    <source>
        <strain evidence="9">KKN 215</strain>
    </source>
</reference>
<feature type="region of interest" description="Disordered" evidence="7">
    <location>
        <begin position="233"/>
        <end position="252"/>
    </location>
</feature>
<keyword evidence="10" id="KW-1185">Reference proteome</keyword>
<keyword evidence="5" id="KW-0539">Nucleus</keyword>
<dbReference type="InterPro" id="IPR052470">
    <property type="entry name" value="ER_Stress-Reg_TF"/>
</dbReference>
<evidence type="ECO:0000259" key="8">
    <source>
        <dbReference type="PROSITE" id="PS50217"/>
    </source>
</evidence>
<feature type="region of interest" description="Disordered" evidence="7">
    <location>
        <begin position="1"/>
        <end position="125"/>
    </location>
</feature>
<feature type="compositionally biased region" description="Basic and acidic residues" evidence="7">
    <location>
        <begin position="110"/>
        <end position="125"/>
    </location>
</feature>
<dbReference type="InterPro" id="IPR004827">
    <property type="entry name" value="bZIP"/>
</dbReference>
<keyword evidence="1" id="KW-0832">Ubl conjugation</keyword>
<dbReference type="GO" id="GO:0000981">
    <property type="term" value="F:DNA-binding transcription factor activity, RNA polymerase II-specific"/>
    <property type="evidence" value="ECO:0007669"/>
    <property type="project" value="TreeGrafter"/>
</dbReference>
<accession>A0A8K0UZI8</accession>
<dbReference type="SMART" id="SM00338">
    <property type="entry name" value="BRLZ"/>
    <property type="match status" value="1"/>
</dbReference>
<keyword evidence="4" id="KW-0804">Transcription</keyword>
<evidence type="ECO:0000313" key="10">
    <source>
        <dbReference type="Proteomes" id="UP000813824"/>
    </source>
</evidence>
<evidence type="ECO:0000256" key="4">
    <source>
        <dbReference type="ARBA" id="ARBA00023163"/>
    </source>
</evidence>
<evidence type="ECO:0000256" key="6">
    <source>
        <dbReference type="ARBA" id="ARBA00040165"/>
    </source>
</evidence>
<dbReference type="GO" id="GO:0005634">
    <property type="term" value="C:nucleus"/>
    <property type="evidence" value="ECO:0007669"/>
    <property type="project" value="TreeGrafter"/>
</dbReference>
<dbReference type="Gene3D" id="1.20.5.170">
    <property type="match status" value="1"/>
</dbReference>
<dbReference type="InterPro" id="IPR046347">
    <property type="entry name" value="bZIP_sf"/>
</dbReference>
<protein>
    <recommendedName>
        <fullName evidence="6">X-box-binding protein 1</fullName>
    </recommendedName>
</protein>
<feature type="compositionally biased region" description="Low complexity" evidence="7">
    <location>
        <begin position="199"/>
        <end position="208"/>
    </location>
</feature>
<feature type="compositionally biased region" description="Low complexity" evidence="7">
    <location>
        <begin position="161"/>
        <end position="186"/>
    </location>
</feature>
<feature type="compositionally biased region" description="Basic and acidic residues" evidence="7">
    <location>
        <begin position="85"/>
        <end position="95"/>
    </location>
</feature>
<dbReference type="Pfam" id="PF07716">
    <property type="entry name" value="bZIP_2"/>
    <property type="match status" value="1"/>
</dbReference>
<sequence length="380" mass="40321">MKRDADAAFGSQAGPSSISLPSPPADSQSPAPETPESESAGPSRKRSRSEVTPEERKEARAHRNRIAAQNSRDRRKAQFSYLEQRVSELEEENRKLRAGMSLAELSRSVEPSHEQRERELARERENAELKEKIKTLENGWEAVMKALAASGLPISLPPAPSTSSSSSAPPPSSDSTSQPSTTTFPVIIPPNPVFPLSPAPTASPALSSHVDFDETDSTRHLAAGGFGQTHLQLELPSSTPYPTPTPDSLSPETASAADEMAMEDLFREILAPSPSIASAPLPSGLSNGEASSPSQVTSAVAAPSMITIPAAESVDWAGEAEMQRLLDLLPLVQSDVNCSVMDGDADANAVEFPSALELDLTGWDISSLIQHPPYAAIGAF</sequence>
<dbReference type="Proteomes" id="UP000813824">
    <property type="component" value="Unassembled WGS sequence"/>
</dbReference>
<evidence type="ECO:0000256" key="5">
    <source>
        <dbReference type="ARBA" id="ARBA00023242"/>
    </source>
</evidence>
<dbReference type="EMBL" id="JAEVFJ010000001">
    <property type="protein sequence ID" value="KAH8107873.1"/>
    <property type="molecule type" value="Genomic_DNA"/>
</dbReference>
<dbReference type="CDD" id="cd14812">
    <property type="entry name" value="bZIP_u3"/>
    <property type="match status" value="1"/>
</dbReference>
<keyword evidence="3" id="KW-0238">DNA-binding</keyword>
<dbReference type="AlphaFoldDB" id="A0A8K0UZI8"/>
<dbReference type="OrthoDB" id="295274at2759"/>
<organism evidence="9 10">
    <name type="scientific">Cristinia sonorae</name>
    <dbReference type="NCBI Taxonomy" id="1940300"/>
    <lineage>
        <taxon>Eukaryota</taxon>
        <taxon>Fungi</taxon>
        <taxon>Dikarya</taxon>
        <taxon>Basidiomycota</taxon>
        <taxon>Agaricomycotina</taxon>
        <taxon>Agaricomycetes</taxon>
        <taxon>Agaricomycetidae</taxon>
        <taxon>Agaricales</taxon>
        <taxon>Pleurotineae</taxon>
        <taxon>Stephanosporaceae</taxon>
        <taxon>Cristinia</taxon>
    </lineage>
</organism>
<dbReference type="PANTHER" id="PTHR46542:SF1">
    <property type="entry name" value="X-BOX BINDING PROTEIN 1"/>
    <property type="match status" value="1"/>
</dbReference>
<gene>
    <name evidence="9" type="ORF">BXZ70DRAFT_913051</name>
</gene>
<evidence type="ECO:0000256" key="3">
    <source>
        <dbReference type="ARBA" id="ARBA00023125"/>
    </source>
</evidence>
<dbReference type="GO" id="GO:0000977">
    <property type="term" value="F:RNA polymerase II transcription regulatory region sequence-specific DNA binding"/>
    <property type="evidence" value="ECO:0007669"/>
    <property type="project" value="TreeGrafter"/>
</dbReference>